<accession>A0A1V4HPX5</accession>
<dbReference type="InterPro" id="IPR036582">
    <property type="entry name" value="Mao_N_sf"/>
</dbReference>
<sequence length="427" mass="47948">MSKIKLVLMISLLLSLTLPQFVFASDKTLKVEVSNHNEGTVPSPVVVDGTNMFPIGKILNILDRSGTETVVRDKPSVHSYVTFQGNCYSITEGKKEVTGYVVDESGVCFEPTGKVYQLEKAAVYPSDKEGVYVPLSFIEKDIVGSENDTIYLKDKNTLVFNMYTWDEQEEKMSIILKIGDPWMYISNADKKDETKQIDPEEGSTPVIRDDRTLLPIANIVKEFGGIVTWDGNEKKVSITLNRNNVDLWIDKNRAVVNGAVKTLDVAPTIISNKTMVPLKFVSDNLGLKLVWDGKNQVIALYKGMFDNVPSDYSEYFAYKNDEKTKQNTKNDKTTGNDKPLDINGNLLKVGDVVQINNMFAGEILEIQGSKILIYWNQRSALTGDKKISEEKMKFTAMFLAGIKWHEYQWGDAKTVSIVGVSESAFYY</sequence>
<dbReference type="RefSeq" id="WP_079409762.1">
    <property type="nucleotide sequence ID" value="NZ_MBTG01000004.1"/>
</dbReference>
<reference evidence="4" key="1">
    <citation type="submission" date="2016-07" db="EMBL/GenBank/DDBJ databases">
        <authorList>
            <person name="Florea S."/>
            <person name="Webb J.S."/>
            <person name="Jaromczyk J."/>
            <person name="Schardl C.L."/>
        </authorList>
    </citation>
    <scope>NUCLEOTIDE SEQUENCE [LARGE SCALE GENOMIC DNA]</scope>
    <source>
        <strain evidence="4">CY1</strain>
    </source>
</reference>
<keyword evidence="4" id="KW-1185">Reference proteome</keyword>
<gene>
    <name evidence="3" type="ORF">BC351_17545</name>
</gene>
<keyword evidence="1" id="KW-0732">Signal</keyword>
<protein>
    <recommendedName>
        <fullName evidence="2">Copper amine oxidase-like N-terminal domain-containing protein</fullName>
    </recommendedName>
</protein>
<evidence type="ECO:0000313" key="3">
    <source>
        <dbReference type="EMBL" id="OPH60302.1"/>
    </source>
</evidence>
<dbReference type="OrthoDB" id="2379109at2"/>
<evidence type="ECO:0000259" key="2">
    <source>
        <dbReference type="Pfam" id="PF07833"/>
    </source>
</evidence>
<feature type="signal peptide" evidence="1">
    <location>
        <begin position="1"/>
        <end position="24"/>
    </location>
</feature>
<dbReference type="Gene3D" id="3.30.457.10">
    <property type="entry name" value="Copper amine oxidase-like, N-terminal domain"/>
    <property type="match status" value="1"/>
</dbReference>
<name>A0A1V4HPX5_9BACL</name>
<dbReference type="EMBL" id="MBTG01000004">
    <property type="protein sequence ID" value="OPH60302.1"/>
    <property type="molecule type" value="Genomic_DNA"/>
</dbReference>
<dbReference type="Proteomes" id="UP000190626">
    <property type="component" value="Unassembled WGS sequence"/>
</dbReference>
<comment type="caution">
    <text evidence="3">The sequence shown here is derived from an EMBL/GenBank/DDBJ whole genome shotgun (WGS) entry which is preliminary data.</text>
</comment>
<evidence type="ECO:0000256" key="1">
    <source>
        <dbReference type="SAM" id="SignalP"/>
    </source>
</evidence>
<dbReference type="SUPFAM" id="SSF55383">
    <property type="entry name" value="Copper amine oxidase, domain N"/>
    <property type="match status" value="1"/>
</dbReference>
<feature type="chain" id="PRO_5012708617" description="Copper amine oxidase-like N-terminal domain-containing protein" evidence="1">
    <location>
        <begin position="25"/>
        <end position="427"/>
    </location>
</feature>
<dbReference type="InterPro" id="IPR012854">
    <property type="entry name" value="Cu_amine_oxidase-like_N"/>
</dbReference>
<organism evidence="3 4">
    <name type="scientific">Paenibacillus ferrarius</name>
    <dbReference type="NCBI Taxonomy" id="1469647"/>
    <lineage>
        <taxon>Bacteria</taxon>
        <taxon>Bacillati</taxon>
        <taxon>Bacillota</taxon>
        <taxon>Bacilli</taxon>
        <taxon>Bacillales</taxon>
        <taxon>Paenibacillaceae</taxon>
        <taxon>Paenibacillus</taxon>
    </lineage>
</organism>
<dbReference type="AlphaFoldDB" id="A0A1V4HPX5"/>
<dbReference type="Pfam" id="PF07833">
    <property type="entry name" value="Cu_amine_oxidN1"/>
    <property type="match status" value="1"/>
</dbReference>
<evidence type="ECO:0000313" key="4">
    <source>
        <dbReference type="Proteomes" id="UP000190626"/>
    </source>
</evidence>
<dbReference type="STRING" id="1469647.BC351_17545"/>
<feature type="domain" description="Copper amine oxidase-like N-terminal" evidence="2">
    <location>
        <begin position="204"/>
        <end position="299"/>
    </location>
</feature>
<proteinExistence type="predicted"/>